<reference evidence="2" key="6">
    <citation type="submission" date="2004-03" db="EMBL/GenBank/DDBJ databases">
        <authorList>
            <person name="Arakawa T."/>
            <person name="Carninci P."/>
            <person name="Fukuda S."/>
            <person name="Hashizume W."/>
            <person name="Hayashida K."/>
            <person name="Hori F."/>
            <person name="Iida J."/>
            <person name="Imamura K."/>
            <person name="Imotani K."/>
            <person name="Itoh M."/>
            <person name="Kanagawa S."/>
            <person name="Kawai J."/>
            <person name="Kojima M."/>
            <person name="Konno H."/>
            <person name="Murata M."/>
            <person name="Nakamura M."/>
            <person name="Ninomiya N."/>
            <person name="Nishiyori H."/>
            <person name="Nomura K."/>
            <person name="Ohno M."/>
            <person name="Sakazume N."/>
            <person name="Sano H."/>
            <person name="Sasaki D."/>
            <person name="Shibata K."/>
            <person name="Shiraki T."/>
            <person name="Tagami M."/>
            <person name="Tagami Y."/>
            <person name="Waki K."/>
            <person name="Watahiki A."/>
            <person name="Muramatsu M."/>
            <person name="Hayashizaki Y."/>
        </authorList>
    </citation>
    <scope>NUCLEOTIDE SEQUENCE</scope>
    <source>
        <strain evidence="2">NOD</strain>
        <tissue evidence="2">Activated spleen</tissue>
    </source>
</reference>
<reference evidence="2" key="2">
    <citation type="journal article" date="2000" name="Genome Res.">
        <title>Normalization and subtraction of cap-trapper-selected cDNAs to prepare full-length cDNA libraries for rapid discovery of new genes.</title>
        <authorList>
            <person name="Carninci P."/>
            <person name="Shibata Y."/>
            <person name="Hayatsu N."/>
            <person name="Sugahara Y."/>
            <person name="Shibata K."/>
            <person name="Itoh M."/>
            <person name="Konno H."/>
            <person name="Okazaki Y."/>
            <person name="Muramatsu M."/>
            <person name="Hayashizaki Y."/>
        </authorList>
    </citation>
    <scope>NUCLEOTIDE SEQUENCE</scope>
    <source>
        <strain evidence="2">NOD</strain>
        <tissue evidence="2">Activated spleen</tissue>
    </source>
</reference>
<evidence type="ECO:0000313" key="2">
    <source>
        <dbReference type="EMBL" id="BAE34058.1"/>
    </source>
</evidence>
<evidence type="ECO:0000313" key="3">
    <source>
        <dbReference type="MGI" id="MGI:3641876"/>
    </source>
</evidence>
<accession>Q3TZZ8</accession>
<feature type="transmembrane region" description="Helical" evidence="1">
    <location>
        <begin position="44"/>
        <end position="65"/>
    </location>
</feature>
<dbReference type="AGR" id="MGI:3641876"/>
<organism evidence="2">
    <name type="scientific">Mus musculus</name>
    <name type="common">Mouse</name>
    <dbReference type="NCBI Taxonomy" id="10090"/>
    <lineage>
        <taxon>Eukaryota</taxon>
        <taxon>Metazoa</taxon>
        <taxon>Chordata</taxon>
        <taxon>Craniata</taxon>
        <taxon>Vertebrata</taxon>
        <taxon>Euteleostomi</taxon>
        <taxon>Mammalia</taxon>
        <taxon>Eutheria</taxon>
        <taxon>Euarchontoglires</taxon>
        <taxon>Glires</taxon>
        <taxon>Rodentia</taxon>
        <taxon>Myomorpha</taxon>
        <taxon>Muroidea</taxon>
        <taxon>Muridae</taxon>
        <taxon>Murinae</taxon>
        <taxon>Mus</taxon>
        <taxon>Mus</taxon>
    </lineage>
</organism>
<keyword evidence="1" id="KW-0472">Membrane</keyword>
<protein>
    <submittedName>
        <fullName evidence="2">Uncharacterized protein</fullName>
    </submittedName>
</protein>
<reference evidence="2" key="3">
    <citation type="journal article" date="2000" name="Genome Res.">
        <title>RIKEN integrated sequence analysis (RISA) system--384-format sequencing pipeline with 384 multicapillary sequencer.</title>
        <authorList>
            <person name="Shibata K."/>
            <person name="Itoh M."/>
            <person name="Aizawa K."/>
            <person name="Nagaoka S."/>
            <person name="Sasaki N."/>
            <person name="Carninci P."/>
            <person name="Konno H."/>
            <person name="Akiyama J."/>
            <person name="Nishi K."/>
            <person name="Kitsunai T."/>
            <person name="Tashiro H."/>
            <person name="Itoh M."/>
            <person name="Sumi N."/>
            <person name="Ishii Y."/>
            <person name="Nakamura S."/>
            <person name="Hazama M."/>
            <person name="Nishine T."/>
            <person name="Harada A."/>
            <person name="Yamamoto R."/>
            <person name="Matsumoto H."/>
            <person name="Sakaguchi S."/>
            <person name="Ikegami T."/>
            <person name="Kashiwagi K."/>
            <person name="Fujiwake S."/>
            <person name="Inoue K."/>
            <person name="Togawa Y."/>
            <person name="Izawa M."/>
            <person name="Ohara E."/>
            <person name="Watahiki M."/>
            <person name="Yoneda Y."/>
            <person name="Ishikawa T."/>
            <person name="Ozawa K."/>
            <person name="Tanaka T."/>
            <person name="Matsuura S."/>
            <person name="Kawai J."/>
            <person name="Okazaki Y."/>
            <person name="Muramatsu M."/>
            <person name="Inoue Y."/>
            <person name="Kira A."/>
            <person name="Hayashizaki Y."/>
        </authorList>
    </citation>
    <scope>NUCLEOTIDE SEQUENCE</scope>
    <source>
        <strain evidence="2">NOD</strain>
        <tissue evidence="2">Activated spleen</tissue>
    </source>
</reference>
<sequence>MTGRGCAGSLGAARCQLSKHALRQTTSVQNYFRPGSLQKMSSRCFRFLTAFGSSVFLDGFFVFVVDRGKL</sequence>
<dbReference type="MGI" id="MGI:3641876">
    <property type="gene designation" value="F830212C03Rik"/>
</dbReference>
<keyword evidence="1" id="KW-0812">Transmembrane</keyword>
<reference evidence="2" key="7">
    <citation type="journal article" date="2005" name="Science">
        <title>The Transcriptional Landscape of the Mammalian Genome.</title>
        <authorList>
            <consortium name="The FANTOM Consortium"/>
            <consortium name="Riken Genome Exploration Research Group and Genome Science Group (Genome Network Project Core Group)"/>
        </authorList>
    </citation>
    <scope>NUCLEOTIDE SEQUENCE</scope>
    <source>
        <strain evidence="2">NOD</strain>
        <tissue evidence="2">Activated spleen</tissue>
    </source>
</reference>
<dbReference type="AlphaFoldDB" id="Q3TZZ8"/>
<reference evidence="2" key="1">
    <citation type="journal article" date="1999" name="Methods Enzymol.">
        <title>High-efficiency full-length cDNA cloning.</title>
        <authorList>
            <person name="Carninci P."/>
            <person name="Hayashizaki Y."/>
        </authorList>
    </citation>
    <scope>NUCLEOTIDE SEQUENCE</scope>
    <source>
        <strain evidence="2">NOD</strain>
        <tissue evidence="2">Activated spleen</tissue>
    </source>
</reference>
<gene>
    <name evidence="3" type="primary">F830212C03Rik</name>
</gene>
<proteinExistence type="evidence at transcript level"/>
<evidence type="ECO:0000256" key="1">
    <source>
        <dbReference type="SAM" id="Phobius"/>
    </source>
</evidence>
<dbReference type="EMBL" id="AK157350">
    <property type="protein sequence ID" value="BAE34058.1"/>
    <property type="molecule type" value="mRNA"/>
</dbReference>
<reference evidence="2" key="5">
    <citation type="journal article" date="2002" name="Nature">
        <title>Analysis of the mouse transcriptome based on functional annotation of 60,770 full-length cDNAs.</title>
        <authorList>
            <consortium name="The FANTOM Consortium and the RIKEN Genome Exploration Research Group Phase I and II Team"/>
        </authorList>
    </citation>
    <scope>NUCLEOTIDE SEQUENCE</scope>
    <source>
        <strain evidence="2">NOD</strain>
        <tissue evidence="2">Activated spleen</tissue>
    </source>
</reference>
<keyword evidence="1" id="KW-1133">Transmembrane helix</keyword>
<reference evidence="2" key="8">
    <citation type="journal article" date="2005" name="Science">
        <title>Antisense Transcription in the Mammalian Transcriptome.</title>
        <authorList>
            <consortium name="RIKEN Genome Exploration Research Group and Genome Science Group (Genome Network Project Core Group) and the FANTOM Consortium"/>
        </authorList>
    </citation>
    <scope>NUCLEOTIDE SEQUENCE</scope>
    <source>
        <strain evidence="2">NOD</strain>
        <tissue evidence="2">Activated spleen</tissue>
    </source>
</reference>
<reference evidence="2" key="4">
    <citation type="journal article" date="2001" name="Nature">
        <title>Functional annotation of a full-length mouse cDNA collection.</title>
        <authorList>
            <consortium name="The RIKEN Genome Exploration Research Group Phase II Team and the FANTOM Consortium"/>
        </authorList>
    </citation>
    <scope>NUCLEOTIDE SEQUENCE</scope>
    <source>
        <strain evidence="2">NOD</strain>
        <tissue evidence="2">Activated spleen</tissue>
    </source>
</reference>
<name>Q3TZZ8_MOUSE</name>